<evidence type="ECO:0000259" key="4">
    <source>
        <dbReference type="Pfam" id="PF05567"/>
    </source>
</evidence>
<feature type="signal peptide" evidence="3">
    <location>
        <begin position="1"/>
        <end position="23"/>
    </location>
</feature>
<dbReference type="InterPro" id="IPR036465">
    <property type="entry name" value="vWFA_dom_sf"/>
</dbReference>
<comment type="caution">
    <text evidence="5">The sequence shown here is derived from an EMBL/GenBank/DDBJ whole genome shotgun (WGS) entry which is preliminary data.</text>
</comment>
<reference evidence="5" key="2">
    <citation type="submission" date="2020-09" db="EMBL/GenBank/DDBJ databases">
        <authorList>
            <person name="Sun Q."/>
            <person name="Ohkuma M."/>
        </authorList>
    </citation>
    <scope>NUCLEOTIDE SEQUENCE</scope>
    <source>
        <strain evidence="5">JCM 30804</strain>
    </source>
</reference>
<proteinExistence type="predicted"/>
<dbReference type="RefSeq" id="WP_188917063.1">
    <property type="nucleotide sequence ID" value="NZ_BMPZ01000001.1"/>
</dbReference>
<evidence type="ECO:0000256" key="1">
    <source>
        <dbReference type="ARBA" id="ARBA00022723"/>
    </source>
</evidence>
<dbReference type="GO" id="GO:0046872">
    <property type="term" value="F:metal ion binding"/>
    <property type="evidence" value="ECO:0007669"/>
    <property type="project" value="UniProtKB-KW"/>
</dbReference>
<dbReference type="SUPFAM" id="SSF53300">
    <property type="entry name" value="vWA-like"/>
    <property type="match status" value="1"/>
</dbReference>
<dbReference type="Proteomes" id="UP000613743">
    <property type="component" value="Unassembled WGS sequence"/>
</dbReference>
<dbReference type="AlphaFoldDB" id="A0A917N7X5"/>
<feature type="chain" id="PRO_5037847733" evidence="3">
    <location>
        <begin position="24"/>
        <end position="1183"/>
    </location>
</feature>
<accession>A0A917N7X5</accession>
<keyword evidence="2" id="KW-0106">Calcium</keyword>
<organism evidence="5 6">
    <name type="scientific">Shewanella gelidii</name>
    <dbReference type="NCBI Taxonomy" id="1642821"/>
    <lineage>
        <taxon>Bacteria</taxon>
        <taxon>Pseudomonadati</taxon>
        <taxon>Pseudomonadota</taxon>
        <taxon>Gammaproteobacteria</taxon>
        <taxon>Alteromonadales</taxon>
        <taxon>Shewanellaceae</taxon>
        <taxon>Shewanella</taxon>
    </lineage>
</organism>
<evidence type="ECO:0000313" key="5">
    <source>
        <dbReference type="EMBL" id="GGI68889.1"/>
    </source>
</evidence>
<reference evidence="5" key="1">
    <citation type="journal article" date="2014" name="Int. J. Syst. Evol. Microbiol.">
        <title>Complete genome sequence of Corynebacterium casei LMG S-19264T (=DSM 44701T), isolated from a smear-ripened cheese.</title>
        <authorList>
            <consortium name="US DOE Joint Genome Institute (JGI-PGF)"/>
            <person name="Walter F."/>
            <person name="Albersmeier A."/>
            <person name="Kalinowski J."/>
            <person name="Ruckert C."/>
        </authorList>
    </citation>
    <scope>NUCLEOTIDE SEQUENCE</scope>
    <source>
        <strain evidence="5">JCM 30804</strain>
    </source>
</reference>
<sequence>MFIKKCVLFLSAVFAAFSSGVYSDDTELYVFESSARTGARPKVLVIFDNSGSMATIEEDAAGAYDPNYVQEDGTLGYPAVGSSNAYQGRMLYFTKGTGIDGTSVPTPDSPSEARRFLDIINGCQSSRASLDKYGRFTGYLREYSTKGKTGTWEEVPDNNGANIEIIDCWEDIEVVNPKNANSISDGFPVDGAKQGKNAIPYNHDDGSGDWAEAIAQAKNTQFGLGEPVTLYTDDYLRWYKLSQDGLLPTVPQSRLEIAKNAVNSIFNSTLSVDFGLAVFNLDYPYEGDRDGGRIVSGIRNMTQSAKESLLSTLDGLPANTNTPLCETLFEAHQYFSGGTITYGHGDSDYNFGGGNKYNANNPPYDSSIESNGKYTSPLRVCPDGAYVVYITDGVPTVDSHANSAIVALTAGADSEGDYTSFSEGLSSASYLPALASYMYRNDIVSGVDSEGTDHFQNVRTFTIGFSEGAEDAAPLLKETAKRGDGLYFPAKDAAALEEALNDTLTSILAIDSSFTSPSIASNNFDRTQTFDAAYYAMFLPSKGPRWSGNLKKLKVTSSGKLVDADNKAAISATGNISDKTCTIWSDCSAKPDGNKVVEGGVNAMLANASKRKILVNSGGSGALEELNVSNIANGDLTFLASFMGIPEDEIASTVKWLYGFDVDNDRNFNPFNASSPQMRTDIMGDPLHSKPLALNFGSPSAPDVRILLGTNQGLVHMFQDHGDTVSEPWAFLPYELLPNVAKLRNNVSNNGHSVYGMDASPVSYVESGESGITKAWVFMGMRRGGRAYYALDVTSPDNPQLMWRISDENSDFSDLGQSWSKPVVTSIPGHEGPVLIFGGGYDVSYDSAPSPLPAGRAVYIVDAATGQRLHVFNASGSGGTKIPGLADSIPNSVAVLDSNSDGKTDRIYATDVGGNIWRMDMPSESQSDWSAYKLADLGGTLADDRRFFSEPAVAQTVFSNISEITTTVNGETKTIKTYQNVPYDAVTVGSGNRPTPSAKDINDMFFVIQDRNVITKTFGTTDDPIPSTIQLGNLYDVTSTYPDNEAENIAFGQKRGWYYNFTNEGEKSLSAPLIVAGKVYFTSYMPPSSNISETVCTISGQGRLYVFDLHKGTRNYTHYFYDLGERVPDTPQIVIPAPESGEDPYVYIIGVGKGEKGDDGDFTGTINVGSGLGVNKIYYHIQE</sequence>
<dbReference type="SUPFAM" id="SSF89372">
    <property type="entry name" value="Fucose-specific lectin"/>
    <property type="match status" value="1"/>
</dbReference>
<evidence type="ECO:0000256" key="3">
    <source>
        <dbReference type="SAM" id="SignalP"/>
    </source>
</evidence>
<keyword evidence="6" id="KW-1185">Reference proteome</keyword>
<keyword evidence="3" id="KW-0732">Signal</keyword>
<evidence type="ECO:0000313" key="6">
    <source>
        <dbReference type="Proteomes" id="UP000613743"/>
    </source>
</evidence>
<dbReference type="InterPro" id="IPR008707">
    <property type="entry name" value="B-propeller_PilY1"/>
</dbReference>
<feature type="domain" description="PilY1 beta-propeller" evidence="4">
    <location>
        <begin position="704"/>
        <end position="944"/>
    </location>
</feature>
<dbReference type="Gene3D" id="3.40.50.410">
    <property type="entry name" value="von Willebrand factor, type A domain"/>
    <property type="match status" value="1"/>
</dbReference>
<evidence type="ECO:0000256" key="2">
    <source>
        <dbReference type="ARBA" id="ARBA00022837"/>
    </source>
</evidence>
<name>A0A917N7X5_9GAMM</name>
<dbReference type="Pfam" id="PF05567">
    <property type="entry name" value="T4P_PilY1"/>
    <property type="match status" value="1"/>
</dbReference>
<dbReference type="EMBL" id="BMPZ01000001">
    <property type="protein sequence ID" value="GGI68889.1"/>
    <property type="molecule type" value="Genomic_DNA"/>
</dbReference>
<gene>
    <name evidence="5" type="primary">pilY</name>
    <name evidence="5" type="ORF">GCM10009332_02500</name>
</gene>
<protein>
    <submittedName>
        <fullName evidence="5">Type IV pili system adhesin PilY</fullName>
    </submittedName>
</protein>
<keyword evidence="1" id="KW-0479">Metal-binding</keyword>